<evidence type="ECO:0000259" key="2">
    <source>
        <dbReference type="PROSITE" id="PS50110"/>
    </source>
</evidence>
<accession>A0A934WYM7</accession>
<dbReference type="EMBL" id="JAEQBW010000003">
    <property type="protein sequence ID" value="MBK6265326.1"/>
    <property type="molecule type" value="Genomic_DNA"/>
</dbReference>
<dbReference type="GO" id="GO:0000156">
    <property type="term" value="F:phosphorelay response regulator activity"/>
    <property type="evidence" value="ECO:0007669"/>
    <property type="project" value="InterPro"/>
</dbReference>
<feature type="domain" description="HTH LytTR-type" evidence="3">
    <location>
        <begin position="137"/>
        <end position="232"/>
    </location>
</feature>
<organism evidence="4 5">
    <name type="scientific">Marivirga aurantiaca</name>
    <dbReference type="NCBI Taxonomy" id="2802615"/>
    <lineage>
        <taxon>Bacteria</taxon>
        <taxon>Pseudomonadati</taxon>
        <taxon>Bacteroidota</taxon>
        <taxon>Cytophagia</taxon>
        <taxon>Cytophagales</taxon>
        <taxon>Marivirgaceae</taxon>
        <taxon>Marivirga</taxon>
    </lineage>
</organism>
<dbReference type="PROSITE" id="PS50110">
    <property type="entry name" value="RESPONSE_REGULATORY"/>
    <property type="match status" value="1"/>
</dbReference>
<dbReference type="Gene3D" id="2.40.50.1020">
    <property type="entry name" value="LytTr DNA-binding domain"/>
    <property type="match status" value="1"/>
</dbReference>
<feature type="modified residue" description="4-aspartylphosphate" evidence="1">
    <location>
        <position position="55"/>
    </location>
</feature>
<dbReference type="InterPro" id="IPR001789">
    <property type="entry name" value="Sig_transdc_resp-reg_receiver"/>
</dbReference>
<dbReference type="SMART" id="SM00850">
    <property type="entry name" value="LytTR"/>
    <property type="match status" value="1"/>
</dbReference>
<evidence type="ECO:0000256" key="1">
    <source>
        <dbReference type="PROSITE-ProRule" id="PRU00169"/>
    </source>
</evidence>
<dbReference type="Proteomes" id="UP000611723">
    <property type="component" value="Unassembled WGS sequence"/>
</dbReference>
<evidence type="ECO:0000259" key="3">
    <source>
        <dbReference type="PROSITE" id="PS50930"/>
    </source>
</evidence>
<protein>
    <submittedName>
        <fullName evidence="4">Response regulator transcription factor</fullName>
    </submittedName>
</protein>
<keyword evidence="1" id="KW-0597">Phosphoprotein</keyword>
<dbReference type="Pfam" id="PF04397">
    <property type="entry name" value="LytTR"/>
    <property type="match status" value="1"/>
</dbReference>
<dbReference type="RefSeq" id="WP_201430994.1">
    <property type="nucleotide sequence ID" value="NZ_JAEQBW010000003.1"/>
</dbReference>
<name>A0A934WYM7_9BACT</name>
<evidence type="ECO:0000313" key="4">
    <source>
        <dbReference type="EMBL" id="MBK6265326.1"/>
    </source>
</evidence>
<gene>
    <name evidence="4" type="ORF">JKA74_09760</name>
</gene>
<dbReference type="SMART" id="SM00448">
    <property type="entry name" value="REC"/>
    <property type="match status" value="1"/>
</dbReference>
<dbReference type="InterPro" id="IPR046947">
    <property type="entry name" value="LytR-like"/>
</dbReference>
<dbReference type="PROSITE" id="PS50930">
    <property type="entry name" value="HTH_LYTTR"/>
    <property type="match status" value="1"/>
</dbReference>
<dbReference type="PANTHER" id="PTHR37299:SF1">
    <property type="entry name" value="STAGE 0 SPORULATION PROTEIN A HOMOLOG"/>
    <property type="match status" value="1"/>
</dbReference>
<dbReference type="Pfam" id="PF00072">
    <property type="entry name" value="Response_reg"/>
    <property type="match status" value="1"/>
</dbReference>
<comment type="caution">
    <text evidence="4">The sequence shown here is derived from an EMBL/GenBank/DDBJ whole genome shotgun (WGS) entry which is preliminary data.</text>
</comment>
<dbReference type="Gene3D" id="3.40.50.2300">
    <property type="match status" value="1"/>
</dbReference>
<dbReference type="InterPro" id="IPR011006">
    <property type="entry name" value="CheY-like_superfamily"/>
</dbReference>
<dbReference type="InterPro" id="IPR007492">
    <property type="entry name" value="LytTR_DNA-bd_dom"/>
</dbReference>
<reference evidence="4" key="1">
    <citation type="submission" date="2021-01" db="EMBL/GenBank/DDBJ databases">
        <title>Marivirga aurantiaca sp. nov., isolated from intertidal surface sediments.</title>
        <authorList>
            <person name="Zhang M."/>
        </authorList>
    </citation>
    <scope>NUCLEOTIDE SEQUENCE</scope>
    <source>
        <strain evidence="4">S37H4</strain>
    </source>
</reference>
<dbReference type="AlphaFoldDB" id="A0A934WYM7"/>
<dbReference type="PANTHER" id="PTHR37299">
    <property type="entry name" value="TRANSCRIPTIONAL REGULATOR-RELATED"/>
    <property type="match status" value="1"/>
</dbReference>
<keyword evidence="5" id="KW-1185">Reference proteome</keyword>
<feature type="domain" description="Response regulatory" evidence="2">
    <location>
        <begin position="4"/>
        <end position="116"/>
    </location>
</feature>
<dbReference type="SUPFAM" id="SSF52172">
    <property type="entry name" value="CheY-like"/>
    <property type="match status" value="1"/>
</dbReference>
<proteinExistence type="predicted"/>
<sequence>MNYTVGIIDDEKASVDLLKAYTEKIPSLKLGFALEDPLEGINRLMTANIDILIIDVNMPQINGIDLINSMNRKNMLIIMISAYSEYAVEGFNLEVQDFILKPFDFKRFLLAINKCMNHLENNSDSDEKFYYVKSSGKSNFEKFKLNDILYFESVKNYIKIKTRCNTDPMIYSSMDNLLKSLNQQYFLRTHRSFIVNKNSIRSIRHSEVLLEDGISVPISNTYREELATSLSIRYLGE</sequence>
<dbReference type="GO" id="GO:0003677">
    <property type="term" value="F:DNA binding"/>
    <property type="evidence" value="ECO:0007669"/>
    <property type="project" value="InterPro"/>
</dbReference>
<evidence type="ECO:0000313" key="5">
    <source>
        <dbReference type="Proteomes" id="UP000611723"/>
    </source>
</evidence>